<evidence type="ECO:0000256" key="7">
    <source>
        <dbReference type="ARBA" id="ARBA00022842"/>
    </source>
</evidence>
<name>A0AAV1HS73_9CHLO</name>
<dbReference type="SUPFAM" id="SSF51556">
    <property type="entry name" value="Metallo-dependent hydrolases"/>
    <property type="match status" value="1"/>
</dbReference>
<organism evidence="9 10">
    <name type="scientific">Coccomyxa viridis</name>
    <dbReference type="NCBI Taxonomy" id="1274662"/>
    <lineage>
        <taxon>Eukaryota</taxon>
        <taxon>Viridiplantae</taxon>
        <taxon>Chlorophyta</taxon>
        <taxon>core chlorophytes</taxon>
        <taxon>Trebouxiophyceae</taxon>
        <taxon>Trebouxiophyceae incertae sedis</taxon>
        <taxon>Coccomyxaceae</taxon>
        <taxon>Coccomyxa</taxon>
    </lineage>
</organism>
<protein>
    <submittedName>
        <fullName evidence="9">Uncharacterized protein</fullName>
    </submittedName>
</protein>
<dbReference type="PIRSF" id="PIRSF005902">
    <property type="entry name" value="DNase_TatD"/>
    <property type="match status" value="1"/>
</dbReference>
<keyword evidence="7" id="KW-0460">Magnesium</keyword>
<keyword evidence="2" id="KW-0963">Cytoplasm</keyword>
<evidence type="ECO:0000313" key="9">
    <source>
        <dbReference type="EMBL" id="CAK0736236.1"/>
    </source>
</evidence>
<dbReference type="PROSITE" id="PS01090">
    <property type="entry name" value="TATD_2"/>
    <property type="match status" value="1"/>
</dbReference>
<dbReference type="Proteomes" id="UP001314263">
    <property type="component" value="Unassembled WGS sequence"/>
</dbReference>
<evidence type="ECO:0000256" key="5">
    <source>
        <dbReference type="ARBA" id="ARBA00022801"/>
    </source>
</evidence>
<dbReference type="Gene3D" id="3.20.20.140">
    <property type="entry name" value="Metal-dependent hydrolases"/>
    <property type="match status" value="1"/>
</dbReference>
<comment type="caution">
    <text evidence="9">The sequence shown here is derived from an EMBL/GenBank/DDBJ whole genome shotgun (WGS) entry which is preliminary data.</text>
</comment>
<keyword evidence="5" id="KW-0378">Hydrolase</keyword>
<dbReference type="FunFam" id="3.20.20.140:FF:000018">
    <property type="entry name" value="3'-5' ssDNA/RNA exonuclease TatD"/>
    <property type="match status" value="1"/>
</dbReference>
<dbReference type="AlphaFoldDB" id="A0AAV1HS73"/>
<feature type="binding site" evidence="8">
    <location>
        <position position="198"/>
    </location>
    <ligand>
        <name>a divalent metal cation</name>
        <dbReference type="ChEBI" id="CHEBI:60240"/>
        <label>2</label>
    </ligand>
</feature>
<evidence type="ECO:0000256" key="6">
    <source>
        <dbReference type="ARBA" id="ARBA00022839"/>
    </source>
</evidence>
<dbReference type="PANTHER" id="PTHR10060:SF15">
    <property type="entry name" value="DEOXYRIBONUCLEASE TATDN1"/>
    <property type="match status" value="1"/>
</dbReference>
<proteinExistence type="inferred from homology"/>
<dbReference type="InterPro" id="IPR032466">
    <property type="entry name" value="Metal_Hydrolase"/>
</dbReference>
<gene>
    <name evidence="9" type="ORF">CVIRNUC_000713</name>
</gene>
<feature type="binding site" evidence="8">
    <location>
        <position position="162"/>
    </location>
    <ligand>
        <name>a divalent metal cation</name>
        <dbReference type="ChEBI" id="CHEBI:60240"/>
        <label>1</label>
    </ligand>
</feature>
<comment type="similarity">
    <text evidence="1">Belongs to the metallo-dependent hydrolases superfamily. TatD-type hydrolase family.</text>
</comment>
<keyword evidence="10" id="KW-1185">Reference proteome</keyword>
<dbReference type="InterPro" id="IPR001130">
    <property type="entry name" value="TatD-like"/>
</dbReference>
<evidence type="ECO:0000256" key="1">
    <source>
        <dbReference type="ARBA" id="ARBA00009275"/>
    </source>
</evidence>
<accession>A0AAV1HS73</accession>
<evidence type="ECO:0000256" key="4">
    <source>
        <dbReference type="ARBA" id="ARBA00022723"/>
    </source>
</evidence>
<feature type="binding site" evidence="8">
    <location>
        <position position="222"/>
    </location>
    <ligand>
        <name>a divalent metal cation</name>
        <dbReference type="ChEBI" id="CHEBI:60240"/>
        <label>2</label>
    </ligand>
</feature>
<dbReference type="CDD" id="cd01310">
    <property type="entry name" value="TatD_DNAse"/>
    <property type="match status" value="1"/>
</dbReference>
<evidence type="ECO:0000313" key="10">
    <source>
        <dbReference type="Proteomes" id="UP001314263"/>
    </source>
</evidence>
<dbReference type="InterPro" id="IPR050891">
    <property type="entry name" value="TatD-type_Hydrolase"/>
</dbReference>
<dbReference type="InterPro" id="IPR018228">
    <property type="entry name" value="DNase_TatD-rel_CS"/>
</dbReference>
<keyword evidence="6" id="KW-0269">Exonuclease</keyword>
<evidence type="ECO:0000256" key="8">
    <source>
        <dbReference type="PIRSR" id="PIRSR005902-1"/>
    </source>
</evidence>
<keyword evidence="3" id="KW-0540">Nuclease</keyword>
<dbReference type="PANTHER" id="PTHR10060">
    <property type="entry name" value="TATD FAMILY DEOXYRIBONUCLEASE"/>
    <property type="match status" value="1"/>
</dbReference>
<keyword evidence="4 8" id="KW-0479">Metal-binding</keyword>
<evidence type="ECO:0000256" key="3">
    <source>
        <dbReference type="ARBA" id="ARBA00022722"/>
    </source>
</evidence>
<reference evidence="9 10" key="1">
    <citation type="submission" date="2023-10" db="EMBL/GenBank/DDBJ databases">
        <authorList>
            <person name="Maclean D."/>
            <person name="Macfadyen A."/>
        </authorList>
    </citation>
    <scope>NUCLEOTIDE SEQUENCE [LARGE SCALE GENOMIC DNA]</scope>
</reference>
<feature type="binding site" evidence="8">
    <location>
        <position position="276"/>
    </location>
    <ligand>
        <name>a divalent metal cation</name>
        <dbReference type="ChEBI" id="CHEBI:60240"/>
        <label>1</label>
    </ligand>
</feature>
<dbReference type="PROSITE" id="PS01091">
    <property type="entry name" value="TATD_3"/>
    <property type="match status" value="1"/>
</dbReference>
<dbReference type="GO" id="GO:0046872">
    <property type="term" value="F:metal ion binding"/>
    <property type="evidence" value="ECO:0007669"/>
    <property type="project" value="UniProtKB-KW"/>
</dbReference>
<sequence length="336" mass="36901">MIQASVRSQGKLLHRTHFLAALAIPWPSLPTIQRGLYSNSIMSAAGKKSQGTLTEEALQQYGDTSSHDLIDIGINLADPSFDQDRDAVIERARKAGVSAMVITGSSLKSSSRAQELCSTSQHDGLLYFTAGVHPHDAKSCDEQTLPALRQLASHPRCCAIGECGLDFNRNFSPPEVQERWFAEQVKLANELQKPLFLHCRDAAERFAAVLQEQELSVPAVAHCFTGSREELMQYIEMGLHIGITGWVCDDRPERGGAELAQLLHLIPPNKLMIETDGPYLVPRTIKPAKARPRRNEPALLPYVLRTVVEALGEDAISVAARTTANARRFFGITQAA</sequence>
<dbReference type="GO" id="GO:0005829">
    <property type="term" value="C:cytosol"/>
    <property type="evidence" value="ECO:0007669"/>
    <property type="project" value="TreeGrafter"/>
</dbReference>
<evidence type="ECO:0000256" key="2">
    <source>
        <dbReference type="ARBA" id="ARBA00022490"/>
    </source>
</evidence>
<dbReference type="EMBL" id="CAUYUE010000001">
    <property type="protein sequence ID" value="CAK0736236.1"/>
    <property type="molecule type" value="Genomic_DNA"/>
</dbReference>
<dbReference type="Pfam" id="PF01026">
    <property type="entry name" value="TatD_DNase"/>
    <property type="match status" value="1"/>
</dbReference>
<dbReference type="GO" id="GO:0008310">
    <property type="term" value="F:single-stranded DNA 3'-5' DNA exonuclease activity"/>
    <property type="evidence" value="ECO:0007669"/>
    <property type="project" value="TreeGrafter"/>
</dbReference>